<accession>A0ABQ5X9K7</accession>
<feature type="transmembrane region" description="Helical" evidence="1">
    <location>
        <begin position="194"/>
        <end position="214"/>
    </location>
</feature>
<reference evidence="4" key="1">
    <citation type="journal article" date="2019" name="Int. J. Syst. Evol. Microbiol.">
        <title>The Global Catalogue of Microorganisms (GCM) 10K type strain sequencing project: providing services to taxonomists for standard genome sequencing and annotation.</title>
        <authorList>
            <consortium name="The Broad Institute Genomics Platform"/>
            <consortium name="The Broad Institute Genome Sequencing Center for Infectious Disease"/>
            <person name="Wu L."/>
            <person name="Ma J."/>
        </authorList>
    </citation>
    <scope>NUCLEOTIDE SEQUENCE [LARGE SCALE GENOMIC DNA]</scope>
    <source>
        <strain evidence="4">NBRC 111981</strain>
    </source>
</reference>
<feature type="transmembrane region" description="Helical" evidence="1">
    <location>
        <begin position="169"/>
        <end position="188"/>
    </location>
</feature>
<dbReference type="InterPro" id="IPR003675">
    <property type="entry name" value="Rce1/LyrA-like_dom"/>
</dbReference>
<comment type="caution">
    <text evidence="3">The sequence shown here is derived from an EMBL/GenBank/DDBJ whole genome shotgun (WGS) entry which is preliminary data.</text>
</comment>
<dbReference type="RefSeq" id="WP_284331739.1">
    <property type="nucleotide sequence ID" value="NZ_BSOA01000015.1"/>
</dbReference>
<keyword evidence="4" id="KW-1185">Reference proteome</keyword>
<protein>
    <submittedName>
        <fullName evidence="3">Membrane protein</fullName>
    </submittedName>
</protein>
<feature type="transmembrane region" description="Helical" evidence="1">
    <location>
        <begin position="22"/>
        <end position="45"/>
    </location>
</feature>
<keyword evidence="1" id="KW-0812">Transmembrane</keyword>
<evidence type="ECO:0000313" key="4">
    <source>
        <dbReference type="Proteomes" id="UP001156627"/>
    </source>
</evidence>
<evidence type="ECO:0000313" key="3">
    <source>
        <dbReference type="EMBL" id="GLQ88293.1"/>
    </source>
</evidence>
<name>A0ABQ5X9K7_9GAMM</name>
<evidence type="ECO:0000256" key="1">
    <source>
        <dbReference type="SAM" id="Phobius"/>
    </source>
</evidence>
<proteinExistence type="predicted"/>
<keyword evidence="1" id="KW-1133">Transmembrane helix</keyword>
<keyword evidence="1" id="KW-0472">Membrane</keyword>
<gene>
    <name evidence="3" type="ORF">GCM10007898_18620</name>
</gene>
<feature type="transmembrane region" description="Helical" evidence="1">
    <location>
        <begin position="270"/>
        <end position="288"/>
    </location>
</feature>
<feature type="transmembrane region" description="Helical" evidence="1">
    <location>
        <begin position="65"/>
        <end position="82"/>
    </location>
</feature>
<dbReference type="Pfam" id="PF02517">
    <property type="entry name" value="Rce1-like"/>
    <property type="match status" value="1"/>
</dbReference>
<feature type="transmembrane region" description="Helical" evidence="1">
    <location>
        <begin position="136"/>
        <end position="157"/>
    </location>
</feature>
<dbReference type="Proteomes" id="UP001156627">
    <property type="component" value="Unassembled WGS sequence"/>
</dbReference>
<sequence length="315" mass="33798">MFVSGQKVAFAMPVGVPAWQRWLLYSSVARLVIFIAVFVPSVMLVTKALHALGWTHGAPPLQAGLGQFFGRTVPELTAFLLLTRFIERRTPTELVSRTMFSRALTGLLIGTLLFSTVVGVMWLLGSYHVTGFNPHANWVTALLMVGLGAGIGEEILFRGALFRIVEEGFGSWAALIVSALFFGLAHISNPGATLWSSAAITIEAGFLFGLLYMVTRSLPLCMGLHCAWNFCQGTVYGIPVSGTSADGWLVSTRTGPDWLTGGSFGAEASVIALFTCTTLSVVLLIIALKRGCVVSPAWIRRKQSVAQIDSLEAAA</sequence>
<feature type="transmembrane region" description="Helical" evidence="1">
    <location>
        <begin position="226"/>
        <end position="250"/>
    </location>
</feature>
<dbReference type="EMBL" id="BSOA01000015">
    <property type="protein sequence ID" value="GLQ88293.1"/>
    <property type="molecule type" value="Genomic_DNA"/>
</dbReference>
<feature type="transmembrane region" description="Helical" evidence="1">
    <location>
        <begin position="103"/>
        <end position="124"/>
    </location>
</feature>
<feature type="domain" description="CAAX prenyl protease 2/Lysostaphin resistance protein A-like" evidence="2">
    <location>
        <begin position="137"/>
        <end position="230"/>
    </location>
</feature>
<dbReference type="PANTHER" id="PTHR39430">
    <property type="entry name" value="MEMBRANE-ASSOCIATED PROTEASE-RELATED"/>
    <property type="match status" value="1"/>
</dbReference>
<dbReference type="PANTHER" id="PTHR39430:SF1">
    <property type="entry name" value="PROTEASE"/>
    <property type="match status" value="1"/>
</dbReference>
<evidence type="ECO:0000259" key="2">
    <source>
        <dbReference type="Pfam" id="PF02517"/>
    </source>
</evidence>
<organism evidence="3 4">
    <name type="scientific">Dyella flagellata</name>
    <dbReference type="NCBI Taxonomy" id="1867833"/>
    <lineage>
        <taxon>Bacteria</taxon>
        <taxon>Pseudomonadati</taxon>
        <taxon>Pseudomonadota</taxon>
        <taxon>Gammaproteobacteria</taxon>
        <taxon>Lysobacterales</taxon>
        <taxon>Rhodanobacteraceae</taxon>
        <taxon>Dyella</taxon>
    </lineage>
</organism>